<dbReference type="Pfam" id="PF07983">
    <property type="entry name" value="X8"/>
    <property type="match status" value="1"/>
</dbReference>
<evidence type="ECO:0000256" key="1">
    <source>
        <dbReference type="ARBA" id="ARBA00004609"/>
    </source>
</evidence>
<evidence type="ECO:0000256" key="2">
    <source>
        <dbReference type="ARBA" id="ARBA00022622"/>
    </source>
</evidence>
<dbReference type="PANTHER" id="PTHR31044">
    <property type="entry name" value="BETA-1,3 GLUCANASE"/>
    <property type="match status" value="1"/>
</dbReference>
<gene>
    <name evidence="6" type="ORF">L484_020759</name>
</gene>
<dbReference type="InterPro" id="IPR012946">
    <property type="entry name" value="X8"/>
</dbReference>
<dbReference type="Gene3D" id="1.20.58.1040">
    <property type="match status" value="1"/>
</dbReference>
<dbReference type="GO" id="GO:0005886">
    <property type="term" value="C:plasma membrane"/>
    <property type="evidence" value="ECO:0007669"/>
    <property type="project" value="UniProtKB-SubCell"/>
</dbReference>
<keyword evidence="2" id="KW-0325">Glycoprotein</keyword>
<keyword evidence="7" id="KW-1185">Reference proteome</keyword>
<keyword evidence="3 4" id="KW-0732">Signal</keyword>
<protein>
    <recommendedName>
        <fullName evidence="5">X8 domain-containing protein</fullName>
    </recommendedName>
</protein>
<dbReference type="GO" id="GO:0098552">
    <property type="term" value="C:side of membrane"/>
    <property type="evidence" value="ECO:0007669"/>
    <property type="project" value="UniProtKB-KW"/>
</dbReference>
<dbReference type="eggNOG" id="ENOG502S230">
    <property type="taxonomic scope" value="Eukaryota"/>
</dbReference>
<reference evidence="7" key="1">
    <citation type="submission" date="2013-01" db="EMBL/GenBank/DDBJ databases">
        <title>Draft Genome Sequence of a Mulberry Tree, Morus notabilis C.K. Schneid.</title>
        <authorList>
            <person name="He N."/>
            <person name="Zhao S."/>
        </authorList>
    </citation>
    <scope>NUCLEOTIDE SEQUENCE</scope>
</reference>
<evidence type="ECO:0000259" key="5">
    <source>
        <dbReference type="SMART" id="SM00768"/>
    </source>
</evidence>
<feature type="domain" description="X8" evidence="5">
    <location>
        <begin position="28"/>
        <end position="121"/>
    </location>
</feature>
<dbReference type="InterPro" id="IPR044788">
    <property type="entry name" value="X8_dom_prot"/>
</dbReference>
<name>W9S332_9ROSA</name>
<dbReference type="PANTHER" id="PTHR31044:SF57">
    <property type="entry name" value="CARBOHYDRATE-BINDING X8 DOMAIN SUPERFAMILY PROTEIN"/>
    <property type="match status" value="1"/>
</dbReference>
<proteinExistence type="predicted"/>
<evidence type="ECO:0000313" key="6">
    <source>
        <dbReference type="EMBL" id="EXC11709.1"/>
    </source>
</evidence>
<evidence type="ECO:0000256" key="3">
    <source>
        <dbReference type="ARBA" id="ARBA00022729"/>
    </source>
</evidence>
<keyword evidence="2" id="KW-0472">Membrane</keyword>
<organism evidence="6 7">
    <name type="scientific">Morus notabilis</name>
    <dbReference type="NCBI Taxonomy" id="981085"/>
    <lineage>
        <taxon>Eukaryota</taxon>
        <taxon>Viridiplantae</taxon>
        <taxon>Streptophyta</taxon>
        <taxon>Embryophyta</taxon>
        <taxon>Tracheophyta</taxon>
        <taxon>Spermatophyta</taxon>
        <taxon>Magnoliopsida</taxon>
        <taxon>eudicotyledons</taxon>
        <taxon>Gunneridae</taxon>
        <taxon>Pentapetalae</taxon>
        <taxon>rosids</taxon>
        <taxon>fabids</taxon>
        <taxon>Rosales</taxon>
        <taxon>Moraceae</taxon>
        <taxon>Moreae</taxon>
        <taxon>Morus</taxon>
    </lineage>
</organism>
<dbReference type="EMBL" id="KE345702">
    <property type="protein sequence ID" value="EXC11709.1"/>
    <property type="molecule type" value="Genomic_DNA"/>
</dbReference>
<keyword evidence="2" id="KW-0336">GPI-anchor</keyword>
<evidence type="ECO:0000256" key="4">
    <source>
        <dbReference type="SAM" id="SignalP"/>
    </source>
</evidence>
<keyword evidence="2" id="KW-0449">Lipoprotein</keyword>
<dbReference type="AlphaFoldDB" id="W9S332"/>
<dbReference type="Proteomes" id="UP000030645">
    <property type="component" value="Unassembled WGS sequence"/>
</dbReference>
<feature type="signal peptide" evidence="4">
    <location>
        <begin position="1"/>
        <end position="25"/>
    </location>
</feature>
<dbReference type="SMART" id="SM00768">
    <property type="entry name" value="X8"/>
    <property type="match status" value="1"/>
</dbReference>
<feature type="chain" id="PRO_5004929123" description="X8 domain-containing protein" evidence="4">
    <location>
        <begin position="26"/>
        <end position="200"/>
    </location>
</feature>
<accession>W9S332</accession>
<sequence length="200" mass="22410">MAKAALSLMILFLSFTSETLLVVNGQKTWCVAKPSSDQATLLANLNYACSQVDCQILQKGCPCSSPESLINRASVAMNLYYHSRGRNHWNCDFRNSALIVLTDPNYLKAKFFSRIVVTCSSNDPNQSESSWAYQARVNFQATQPGLSLNTNVGNFSNTSFNSESTKRKTKRKNTKICYQGSVQIDTYTPTNSQKKFDLHY</sequence>
<dbReference type="GO" id="GO:0009506">
    <property type="term" value="C:plasmodesma"/>
    <property type="evidence" value="ECO:0007669"/>
    <property type="project" value="UniProtKB-ARBA"/>
</dbReference>
<dbReference type="STRING" id="981085.W9S332"/>
<comment type="subcellular location">
    <subcellularLocation>
        <location evidence="1">Cell membrane</location>
        <topology evidence="1">Lipid-anchor</topology>
        <topology evidence="1">GPI-anchor</topology>
    </subcellularLocation>
</comment>
<evidence type="ECO:0000313" key="7">
    <source>
        <dbReference type="Proteomes" id="UP000030645"/>
    </source>
</evidence>